<dbReference type="EMBL" id="JBHUCO010000012">
    <property type="protein sequence ID" value="MFD1517951.1"/>
    <property type="molecule type" value="Genomic_DNA"/>
</dbReference>
<dbReference type="InterPro" id="IPR000515">
    <property type="entry name" value="MetI-like"/>
</dbReference>
<keyword evidence="2 7" id="KW-0813">Transport</keyword>
<dbReference type="PANTHER" id="PTHR30193:SF37">
    <property type="entry name" value="INNER MEMBRANE ABC TRANSPORTER PERMEASE PROTEIN YCJO"/>
    <property type="match status" value="1"/>
</dbReference>
<dbReference type="InterPro" id="IPR035906">
    <property type="entry name" value="MetI-like_sf"/>
</dbReference>
<evidence type="ECO:0000313" key="9">
    <source>
        <dbReference type="EMBL" id="MFD1517951.1"/>
    </source>
</evidence>
<keyword evidence="4 7" id="KW-0812">Transmembrane</keyword>
<dbReference type="PROSITE" id="PS50928">
    <property type="entry name" value="ABC_TM1"/>
    <property type="match status" value="1"/>
</dbReference>
<dbReference type="RefSeq" id="WP_344719947.1">
    <property type="nucleotide sequence ID" value="NZ_BAAAUS010000006.1"/>
</dbReference>
<keyword evidence="6 7" id="KW-0472">Membrane</keyword>
<name>A0ABW4EQQ3_9PSEU</name>
<comment type="caution">
    <text evidence="9">The sequence shown here is derived from an EMBL/GenBank/DDBJ whole genome shotgun (WGS) entry which is preliminary data.</text>
</comment>
<evidence type="ECO:0000256" key="2">
    <source>
        <dbReference type="ARBA" id="ARBA00022448"/>
    </source>
</evidence>
<dbReference type="PANTHER" id="PTHR30193">
    <property type="entry name" value="ABC TRANSPORTER PERMEASE PROTEIN"/>
    <property type="match status" value="1"/>
</dbReference>
<evidence type="ECO:0000256" key="6">
    <source>
        <dbReference type="ARBA" id="ARBA00023136"/>
    </source>
</evidence>
<dbReference type="Proteomes" id="UP001597114">
    <property type="component" value="Unassembled WGS sequence"/>
</dbReference>
<keyword evidence="10" id="KW-1185">Reference proteome</keyword>
<evidence type="ECO:0000313" key="10">
    <source>
        <dbReference type="Proteomes" id="UP001597114"/>
    </source>
</evidence>
<comment type="similarity">
    <text evidence="7">Belongs to the binding-protein-dependent transport system permease family.</text>
</comment>
<evidence type="ECO:0000256" key="7">
    <source>
        <dbReference type="RuleBase" id="RU363032"/>
    </source>
</evidence>
<feature type="transmembrane region" description="Helical" evidence="7">
    <location>
        <begin position="95"/>
        <end position="116"/>
    </location>
</feature>
<feature type="domain" description="ABC transmembrane type-1" evidence="8">
    <location>
        <begin position="62"/>
        <end position="274"/>
    </location>
</feature>
<proteinExistence type="inferred from homology"/>
<feature type="transmembrane region" description="Helical" evidence="7">
    <location>
        <begin position="205"/>
        <end position="227"/>
    </location>
</feature>
<gene>
    <name evidence="9" type="ORF">ACFSJD_10655</name>
</gene>
<dbReference type="Pfam" id="PF00528">
    <property type="entry name" value="BPD_transp_1"/>
    <property type="match status" value="1"/>
</dbReference>
<accession>A0ABW4EQQ3</accession>
<evidence type="ECO:0000259" key="8">
    <source>
        <dbReference type="PROSITE" id="PS50928"/>
    </source>
</evidence>
<dbReference type="SUPFAM" id="SSF161098">
    <property type="entry name" value="MetI-like"/>
    <property type="match status" value="1"/>
</dbReference>
<keyword evidence="5 7" id="KW-1133">Transmembrane helix</keyword>
<feature type="transmembrane region" description="Helical" evidence="7">
    <location>
        <begin position="67"/>
        <end position="88"/>
    </location>
</feature>
<organism evidence="9 10">
    <name type="scientific">Pseudonocardia yunnanensis</name>
    <dbReference type="NCBI Taxonomy" id="58107"/>
    <lineage>
        <taxon>Bacteria</taxon>
        <taxon>Bacillati</taxon>
        <taxon>Actinomycetota</taxon>
        <taxon>Actinomycetes</taxon>
        <taxon>Pseudonocardiales</taxon>
        <taxon>Pseudonocardiaceae</taxon>
        <taxon>Pseudonocardia</taxon>
    </lineage>
</organism>
<evidence type="ECO:0000256" key="5">
    <source>
        <dbReference type="ARBA" id="ARBA00022989"/>
    </source>
</evidence>
<comment type="subcellular location">
    <subcellularLocation>
        <location evidence="1 7">Cell membrane</location>
        <topology evidence="1 7">Multi-pass membrane protein</topology>
    </subcellularLocation>
</comment>
<evidence type="ECO:0000256" key="4">
    <source>
        <dbReference type="ARBA" id="ARBA00022692"/>
    </source>
</evidence>
<keyword evidence="3" id="KW-1003">Cell membrane</keyword>
<sequence length="290" mass="31672">MARPGFGWVVPALVFFALFALVPMLALIYLSFTTYDGLNPPVWVGIQNWQTLAGDQVFLDSLRLSGMLTLLSWVLQTAVALPLGVYLAGKQRTRAVLAAIFFVPQLMSGAAIAVLWGTLFDPNFGLASVLGPLVGVPDGNFIGNPSLALYVVLFVISWQFMPFHTLFYQAATRAIPESLYEAATLDGAGRWRQFRSITVPQLRHTIITSGVHMIVGSLTYFEIVLILTNGGPGTATRILPLHMYIEGFRSFQMGYSAALAVVLLVIGTVLSLVITRVTGYRRMASQREGL</sequence>
<feature type="transmembrane region" description="Helical" evidence="7">
    <location>
        <begin position="147"/>
        <end position="168"/>
    </location>
</feature>
<dbReference type="Gene3D" id="1.10.3720.10">
    <property type="entry name" value="MetI-like"/>
    <property type="match status" value="1"/>
</dbReference>
<evidence type="ECO:0000256" key="3">
    <source>
        <dbReference type="ARBA" id="ARBA00022475"/>
    </source>
</evidence>
<feature type="transmembrane region" description="Helical" evidence="7">
    <location>
        <begin position="12"/>
        <end position="32"/>
    </location>
</feature>
<evidence type="ECO:0000256" key="1">
    <source>
        <dbReference type="ARBA" id="ARBA00004651"/>
    </source>
</evidence>
<dbReference type="InterPro" id="IPR051393">
    <property type="entry name" value="ABC_transporter_permease"/>
</dbReference>
<reference evidence="10" key="1">
    <citation type="journal article" date="2019" name="Int. J. Syst. Evol. Microbiol.">
        <title>The Global Catalogue of Microorganisms (GCM) 10K type strain sequencing project: providing services to taxonomists for standard genome sequencing and annotation.</title>
        <authorList>
            <consortium name="The Broad Institute Genomics Platform"/>
            <consortium name="The Broad Institute Genome Sequencing Center for Infectious Disease"/>
            <person name="Wu L."/>
            <person name="Ma J."/>
        </authorList>
    </citation>
    <scope>NUCLEOTIDE SEQUENCE [LARGE SCALE GENOMIC DNA]</scope>
    <source>
        <strain evidence="10">CCM 7043</strain>
    </source>
</reference>
<dbReference type="CDD" id="cd06261">
    <property type="entry name" value="TM_PBP2"/>
    <property type="match status" value="1"/>
</dbReference>
<feature type="transmembrane region" description="Helical" evidence="7">
    <location>
        <begin position="253"/>
        <end position="274"/>
    </location>
</feature>
<protein>
    <submittedName>
        <fullName evidence="9">Carbohydrate ABC transporter permease</fullName>
    </submittedName>
</protein>